<organism evidence="1 2">
    <name type="scientific">Flavobacterium crassostreae</name>
    <dbReference type="NCBI Taxonomy" id="1763534"/>
    <lineage>
        <taxon>Bacteria</taxon>
        <taxon>Pseudomonadati</taxon>
        <taxon>Bacteroidota</taxon>
        <taxon>Flavobacteriia</taxon>
        <taxon>Flavobacteriales</taxon>
        <taxon>Flavobacteriaceae</taxon>
        <taxon>Flavobacterium</taxon>
    </lineage>
</organism>
<dbReference type="InterPro" id="IPR011468">
    <property type="entry name" value="DUF1574"/>
</dbReference>
<keyword evidence="2" id="KW-1185">Reference proteome</keyword>
<dbReference type="STRING" id="1763534.GCA_001831475_01888"/>
<dbReference type="Proteomes" id="UP000093510">
    <property type="component" value="Unassembled WGS sequence"/>
</dbReference>
<dbReference type="AlphaFoldDB" id="A0A1B9EA29"/>
<protein>
    <submittedName>
        <fullName evidence="1">Uncharacterized protein</fullName>
    </submittedName>
</protein>
<dbReference type="GO" id="GO:0016788">
    <property type="term" value="F:hydrolase activity, acting on ester bonds"/>
    <property type="evidence" value="ECO:0007669"/>
    <property type="project" value="UniProtKB-ARBA"/>
</dbReference>
<reference evidence="1 2" key="1">
    <citation type="submission" date="2016-03" db="EMBL/GenBank/DDBJ databases">
        <authorList>
            <person name="Ploux O."/>
        </authorList>
    </citation>
    <scope>NUCLEOTIDE SEQUENCE [LARGE SCALE GENOMIC DNA]</scope>
    <source>
        <strain evidence="1 2">LPB0076</strain>
    </source>
</reference>
<dbReference type="InterPro" id="IPR036514">
    <property type="entry name" value="SGNH_hydro_sf"/>
</dbReference>
<proteinExistence type="predicted"/>
<evidence type="ECO:0000313" key="1">
    <source>
        <dbReference type="EMBL" id="OCB78806.1"/>
    </source>
</evidence>
<dbReference type="Gene3D" id="3.40.50.1110">
    <property type="entry name" value="SGNH hydrolase"/>
    <property type="match status" value="1"/>
</dbReference>
<name>A0A1B9EA29_9FLAO</name>
<comment type="caution">
    <text evidence="1">The sequence shown here is derived from an EMBL/GenBank/DDBJ whole genome shotgun (WGS) entry which is preliminary data.</text>
</comment>
<dbReference type="Pfam" id="PF07611">
    <property type="entry name" value="DUF1574"/>
    <property type="match status" value="1"/>
</dbReference>
<evidence type="ECO:0000313" key="2">
    <source>
        <dbReference type="Proteomes" id="UP000093510"/>
    </source>
</evidence>
<accession>A0A1B9EA29</accession>
<gene>
    <name evidence="1" type="ORF">LPBF_00005</name>
</gene>
<sequence length="215" mass="24775">MYYLKFKISLRTIKGLKYYYGISTNESYWNNFEIFSGKLPNNISRAKAYLFKQRTDVTCTELGFGTAYNSKDSKDLIETGKTAAKRHTIELDNNQFIFSKNIKTVNSIIEFSKNHNIKIIFITCPAYSTYRENLNPIQLDNSLNIIKQLSAKNKNTTYYNFLTDKTFIADDYYDADHLNEIGAKKLTLKIDSIINNIESTNVQQSFVKKAGSVLK</sequence>
<dbReference type="SUPFAM" id="SSF52266">
    <property type="entry name" value="SGNH hydrolase"/>
    <property type="match status" value="1"/>
</dbReference>
<dbReference type="EMBL" id="LVEP01000001">
    <property type="protein sequence ID" value="OCB78806.1"/>
    <property type="molecule type" value="Genomic_DNA"/>
</dbReference>